<dbReference type="InterPro" id="IPR045065">
    <property type="entry name" value="XPO1/5"/>
</dbReference>
<feature type="domain" description="Exportin-5 C-terminal" evidence="2">
    <location>
        <begin position="351"/>
        <end position="581"/>
    </location>
</feature>
<dbReference type="PANTHER" id="PTHR11223">
    <property type="entry name" value="EXPORTIN 1/5"/>
    <property type="match status" value="1"/>
</dbReference>
<organism evidence="4">
    <name type="scientific">Blumeria graminis f. sp. tritici 96224</name>
    <dbReference type="NCBI Taxonomy" id="1268274"/>
    <lineage>
        <taxon>Eukaryota</taxon>
        <taxon>Fungi</taxon>
        <taxon>Dikarya</taxon>
        <taxon>Ascomycota</taxon>
        <taxon>Pezizomycotina</taxon>
        <taxon>Leotiomycetes</taxon>
        <taxon>Erysiphales</taxon>
        <taxon>Erysiphaceae</taxon>
        <taxon>Blumeria</taxon>
    </lineage>
</organism>
<protein>
    <submittedName>
        <fullName evidence="4">Bgt-2594</fullName>
    </submittedName>
    <submittedName>
        <fullName evidence="3">Karyopherin</fullName>
    </submittedName>
</protein>
<dbReference type="GO" id="GO:0005634">
    <property type="term" value="C:nucleus"/>
    <property type="evidence" value="ECO:0007669"/>
    <property type="project" value="TreeGrafter"/>
</dbReference>
<feature type="domain" description="Exportin-5 C-terminal" evidence="2">
    <location>
        <begin position="603"/>
        <end position="1171"/>
    </location>
</feature>
<dbReference type="Proteomes" id="UP000053110">
    <property type="component" value="Unassembled WGS sequence"/>
</dbReference>
<dbReference type="InterPro" id="IPR045478">
    <property type="entry name" value="Exportin-5_C"/>
</dbReference>
<reference evidence="3" key="2">
    <citation type="submission" date="2013-01" db="EMBL/GenBank/DDBJ databases">
        <title>The wheat powdery mildew genome reveals unique evolution of an obligate biotroph.</title>
        <authorList>
            <person name="Oberhaensli S."/>
            <person name="Wicker T."/>
            <person name="Keller B."/>
        </authorList>
    </citation>
    <scope>NUCLEOTIDE SEQUENCE</scope>
    <source>
        <strain evidence="3">96224</strain>
    </source>
</reference>
<dbReference type="GO" id="GO:0003723">
    <property type="term" value="F:RNA binding"/>
    <property type="evidence" value="ECO:0007669"/>
    <property type="project" value="TreeGrafter"/>
</dbReference>
<dbReference type="InterPro" id="IPR016024">
    <property type="entry name" value="ARM-type_fold"/>
</dbReference>
<reference evidence="4" key="3">
    <citation type="submission" date="2018-07" db="EMBL/GenBank/DDBJ databases">
        <authorList>
            <person name="Quirk P.G."/>
            <person name="Krulwich T.A."/>
        </authorList>
    </citation>
    <scope>NUCLEOTIDE SEQUENCE</scope>
    <source>
        <strain evidence="4">96224</strain>
    </source>
</reference>
<reference evidence="5" key="1">
    <citation type="journal article" date="2013" name="Nat. Genet.">
        <title>The wheat powdery mildew genome shows the unique evolution of an obligate biotroph.</title>
        <authorList>
            <person name="Wicker T."/>
            <person name="Oberhaensli S."/>
            <person name="Parlange F."/>
            <person name="Buchmann J.P."/>
            <person name="Shatalina M."/>
            <person name="Roffler S."/>
            <person name="Ben-David R."/>
            <person name="Dolezel J."/>
            <person name="Simkova H."/>
            <person name="Schulze-Lefert P."/>
            <person name="Spanu P.D."/>
            <person name="Bruggmann R."/>
            <person name="Amselem J."/>
            <person name="Quesneville H."/>
            <person name="Ver Loren van Themaat E."/>
            <person name="Paape T."/>
            <person name="Shimizu K.K."/>
            <person name="Keller B."/>
        </authorList>
    </citation>
    <scope>NUCLEOTIDE SEQUENCE [LARGE SCALE GENOMIC DNA]</scope>
    <source>
        <strain evidence="5">96224</strain>
    </source>
</reference>
<dbReference type="SUPFAM" id="SSF48371">
    <property type="entry name" value="ARM repeat"/>
    <property type="match status" value="1"/>
</dbReference>
<dbReference type="GO" id="GO:0042565">
    <property type="term" value="C:RNA nuclear export complex"/>
    <property type="evidence" value="ECO:0007669"/>
    <property type="project" value="TreeGrafter"/>
</dbReference>
<accession>A0A061HQ28</accession>
<evidence type="ECO:0000313" key="3">
    <source>
        <dbReference type="EMBL" id="EPQ66174.1"/>
    </source>
</evidence>
<evidence type="ECO:0000259" key="2">
    <source>
        <dbReference type="Pfam" id="PF19273"/>
    </source>
</evidence>
<proteinExistence type="predicted"/>
<evidence type="ECO:0000256" key="1">
    <source>
        <dbReference type="SAM" id="MobiDB-lite"/>
    </source>
</evidence>
<dbReference type="InterPro" id="IPR011989">
    <property type="entry name" value="ARM-like"/>
</dbReference>
<dbReference type="OrthoDB" id="2215036at2759"/>
<gene>
    <name evidence="3" type="ORF">BGT96224_2594</name>
    <name evidence="4" type="ORF">BGT96224V2_LOCUS2176</name>
</gene>
<dbReference type="HOGENOM" id="CLU_003712_0_0_1"/>
<sequence length="1220" mass="140250">MNGLDSGRESISELTPVVNTQPDGNDTSILSRIQQALEIVHGPYSTRDSRREASEFLDQIKSHNEAPCHGFTLASDKTQQPIVRHFSLSLIEHAIRYRWLEYSQAESKTLRDWVINLAQNIQHDDQTYLRSKIAQLWIEVAMRSWGTTWMDLDEILFSFWDSASLVHKEFVLSTLESLSEEAFTKEEATCVVRGDMLQKCCVEIFTPEIALIEAFSSRGRRTVVRFRDEGWLIRIGEFLEHILEGTLYQDPLALRCLMKCLSIYKSLMPWALSKALACSSCVHYLIKTLATPNIKIQIASIEALHSCFNRTQFSDEDFLTLVCPILTSQNVDLLRKLFGWSAVDPRDIDDEKYLFAKKLSEMISNIGNLVQQKFRILPEECDLPNLFNLLLSITQSQSFFISIPILHTWTRLLRSDHISDIQTFDSVIGPLLELASSRLIRYDIMPENSEDPSMIFLLEDVDTVAERHAFLGNYRRYNIQIIELIVRQKQSEAIYHLFRKVDQSVQQLFEAQAPFCVETYSKNSYPALQLDAQFTIIEATLRAYMKLVVSNSSKFQQGEQSRSNMEDFMEAWCERLITMNFMKISFMLKVLEQILMNKAVEHQGNAKYTEAVKEMQTDSLYELQRLAINMPDYLLDVYEQLEEIINKTIVSESIDFKREISFRTFLFTIIHRNTKLAPEIRYQKLNTFIDPIKNSWQCRSLHQALISFDSFCDYVGLTRVKKFLNDRRVHEIKDWGLYQLDSEGHDIQLELDKRLKALPLRATKTFLHCGTDRLSSDALELKFACKLWKDITPIILPSLLSFLRYAHAIQNPKNWIGLSSDMTPAITHILSDRFWQAGISSGSKEEFYARVSDTKSTLEGLASTVRGSIRIIREAAYGILYCISKVDDNFYSMSDLPGPLAVSLFEDAHFLSSHQLINLLQVVRAMIDECPAEHRENFVPIILSSCFTQIDLKCTTQWKKLTLEQSSSTVGENLTDEMKEESLLHVSNDDLDANSNSLNEITSHPKSVSWPSMRDFCLSSTKIIEPVLILLSHAITIHDTRSCGIVLRIFRSIIPEFSRSKPREKVTDDTGFLSSIREFISREILMACIQSLNEPYFVEMQKDLAQCIVSILVWYCQESTTPRQILLSIPNIQELAVDRCLQQINQPSTQPRTQRELVLELFSEIKGVRISEQGRIKFLETPMTKGRSKLQQDFTREQAGHGTRIGSPILEGLTSMFEEG</sequence>
<dbReference type="GO" id="GO:0005737">
    <property type="term" value="C:cytoplasm"/>
    <property type="evidence" value="ECO:0007669"/>
    <property type="project" value="TreeGrafter"/>
</dbReference>
<dbReference type="GO" id="GO:0005049">
    <property type="term" value="F:nuclear export signal receptor activity"/>
    <property type="evidence" value="ECO:0007669"/>
    <property type="project" value="InterPro"/>
</dbReference>
<dbReference type="AlphaFoldDB" id="A0A061HQ28"/>
<dbReference type="PANTHER" id="PTHR11223:SF3">
    <property type="entry name" value="EXPORTIN-5"/>
    <property type="match status" value="1"/>
</dbReference>
<dbReference type="GO" id="GO:0006611">
    <property type="term" value="P:protein export from nucleus"/>
    <property type="evidence" value="ECO:0007669"/>
    <property type="project" value="InterPro"/>
</dbReference>
<feature type="region of interest" description="Disordered" evidence="1">
    <location>
        <begin position="1"/>
        <end position="23"/>
    </location>
</feature>
<dbReference type="Pfam" id="PF19273">
    <property type="entry name" value="Exportin-5"/>
    <property type="match status" value="2"/>
</dbReference>
<feature type="compositionally biased region" description="Basic and acidic residues" evidence="1">
    <location>
        <begin position="1"/>
        <end position="11"/>
    </location>
</feature>
<dbReference type="EMBL" id="KE375004">
    <property type="protein sequence ID" value="EPQ66174.1"/>
    <property type="molecule type" value="Genomic_DNA"/>
</dbReference>
<dbReference type="Gene3D" id="1.25.10.10">
    <property type="entry name" value="Leucine-rich Repeat Variant"/>
    <property type="match status" value="1"/>
</dbReference>
<evidence type="ECO:0000313" key="5">
    <source>
        <dbReference type="Proteomes" id="UP000053110"/>
    </source>
</evidence>
<evidence type="ECO:0000313" key="4">
    <source>
        <dbReference type="EMBL" id="SUZ09021.1"/>
    </source>
</evidence>
<dbReference type="EMBL" id="UIGY01000037">
    <property type="protein sequence ID" value="SUZ09021.1"/>
    <property type="molecule type" value="Genomic_DNA"/>
</dbReference>
<name>A0A061HQ28_BLUGR</name>
<dbReference type="GO" id="GO:0006405">
    <property type="term" value="P:RNA export from nucleus"/>
    <property type="evidence" value="ECO:0007669"/>
    <property type="project" value="TreeGrafter"/>
</dbReference>